<dbReference type="Pfam" id="PF25815">
    <property type="entry name" value="CTHRC1_C"/>
    <property type="match status" value="1"/>
</dbReference>
<dbReference type="InterPro" id="IPR057873">
    <property type="entry name" value="CTHRC1_C"/>
</dbReference>
<dbReference type="OrthoDB" id="5985978at2759"/>
<feature type="domain" description="CTHRC1 C-terminal" evidence="1">
    <location>
        <begin position="2"/>
        <end position="110"/>
    </location>
</feature>
<evidence type="ECO:0000313" key="3">
    <source>
        <dbReference type="Proteomes" id="UP000230750"/>
    </source>
</evidence>
<keyword evidence="2" id="KW-0176">Collagen</keyword>
<name>A0A2G8L9C0_STIJA</name>
<accession>A0A2G8L9C0</accession>
<dbReference type="STRING" id="307972.A0A2G8L9C0"/>
<reference evidence="2 3" key="1">
    <citation type="journal article" date="2017" name="PLoS Biol.">
        <title>The sea cucumber genome provides insights into morphological evolution and visceral regeneration.</title>
        <authorList>
            <person name="Zhang X."/>
            <person name="Sun L."/>
            <person name="Yuan J."/>
            <person name="Sun Y."/>
            <person name="Gao Y."/>
            <person name="Zhang L."/>
            <person name="Li S."/>
            <person name="Dai H."/>
            <person name="Hamel J.F."/>
            <person name="Liu C."/>
            <person name="Yu Y."/>
            <person name="Liu S."/>
            <person name="Lin W."/>
            <person name="Guo K."/>
            <person name="Jin S."/>
            <person name="Xu P."/>
            <person name="Storey K.B."/>
            <person name="Huan P."/>
            <person name="Zhang T."/>
            <person name="Zhou Y."/>
            <person name="Zhang J."/>
            <person name="Lin C."/>
            <person name="Li X."/>
            <person name="Xing L."/>
            <person name="Huo D."/>
            <person name="Sun M."/>
            <person name="Wang L."/>
            <person name="Mercier A."/>
            <person name="Li F."/>
            <person name="Yang H."/>
            <person name="Xiang J."/>
        </authorList>
    </citation>
    <scope>NUCLEOTIDE SEQUENCE [LARGE SCALE GENOMIC DNA]</scope>
    <source>
        <strain evidence="2">Shaxun</strain>
        <tissue evidence="2">Muscle</tissue>
    </source>
</reference>
<dbReference type="EMBL" id="MRZV01000162">
    <property type="protein sequence ID" value="PIK56851.1"/>
    <property type="molecule type" value="Genomic_DNA"/>
</dbReference>
<evidence type="ECO:0000313" key="2">
    <source>
        <dbReference type="EMBL" id="PIK56851.1"/>
    </source>
</evidence>
<sequence>MTCSFTKQSSTSSLFVAYGGTTRLYGCHGCCGRWYFAFNGAECSNPQVIDGTVYMAHYSGADLHRYRKISGVCDGLSAGSIDVTINVGNCAGYGSYDRHSGWNAVSRLLIEEWPASPY</sequence>
<organism evidence="2 3">
    <name type="scientific">Stichopus japonicus</name>
    <name type="common">Sea cucumber</name>
    <dbReference type="NCBI Taxonomy" id="307972"/>
    <lineage>
        <taxon>Eukaryota</taxon>
        <taxon>Metazoa</taxon>
        <taxon>Echinodermata</taxon>
        <taxon>Eleutherozoa</taxon>
        <taxon>Echinozoa</taxon>
        <taxon>Holothuroidea</taxon>
        <taxon>Aspidochirotacea</taxon>
        <taxon>Aspidochirotida</taxon>
        <taxon>Stichopodidae</taxon>
        <taxon>Apostichopus</taxon>
    </lineage>
</organism>
<dbReference type="AlphaFoldDB" id="A0A2G8L9C0"/>
<dbReference type="GO" id="GO:0005581">
    <property type="term" value="C:collagen trimer"/>
    <property type="evidence" value="ECO:0007669"/>
    <property type="project" value="UniProtKB-KW"/>
</dbReference>
<comment type="caution">
    <text evidence="2">The sequence shown here is derived from an EMBL/GenBank/DDBJ whole genome shotgun (WGS) entry which is preliminary data.</text>
</comment>
<evidence type="ECO:0000259" key="1">
    <source>
        <dbReference type="Pfam" id="PF25815"/>
    </source>
</evidence>
<keyword evidence="3" id="KW-1185">Reference proteome</keyword>
<gene>
    <name evidence="2" type="ORF">BSL78_06254</name>
</gene>
<dbReference type="Proteomes" id="UP000230750">
    <property type="component" value="Unassembled WGS sequence"/>
</dbReference>
<protein>
    <submittedName>
        <fullName evidence="2">Putative collagen triple helix repeat-containing protein 1</fullName>
    </submittedName>
</protein>
<proteinExistence type="predicted"/>